<keyword evidence="6 9" id="KW-0812">Transmembrane</keyword>
<dbReference type="EMBL" id="FR687359">
    <property type="protein sequence ID" value="CBW73856.1"/>
    <property type="molecule type" value="Genomic_DNA"/>
</dbReference>
<evidence type="ECO:0000259" key="11">
    <source>
        <dbReference type="Pfam" id="PF00482"/>
    </source>
</evidence>
<evidence type="ECO:0000256" key="6">
    <source>
        <dbReference type="ARBA" id="ARBA00022692"/>
    </source>
</evidence>
<dbReference type="Proteomes" id="UP000007437">
    <property type="component" value="Chromosome"/>
</dbReference>
<sequence length="414" mass="44817">MMDWRAMQPPIKAASPRRPAMSRFHWRGIGADGRRRRGTLVALDARSALERIRRDRIVAVELIEVRARWSPRVRHADLTRATRHLAMLLRSGLSLQPALALVAQHAGMPLKPLFETVLRDITEGSTLSRALQRHDRVFPAAYWRLVELAEHTGSLDTILAQLADTRDRVAAQRARLRNALWYPTLILALALGLCALLLAWVVPTFERVFAGFGSQLPRPTRIVVALSRQLLTHGPAMVAAGGLGIACGMLAWQRSPRFRLHLHALLLRAPLVGPIVQRVAIARWSHALGQVLDAGIALADGFDAVDGISGNAAMDAATCDIAARVRVGASLADAMRASTCFPPDVVATIALAEQAGTLGTTLADIGAWNDRLVAERIGLLAQLAEPLIIVGPGALIAALVVAMYLPIIEMGNIM</sequence>
<feature type="transmembrane region" description="Helical" evidence="10">
    <location>
        <begin position="234"/>
        <end position="252"/>
    </location>
</feature>
<evidence type="ECO:0000313" key="13">
    <source>
        <dbReference type="Proteomes" id="UP000007437"/>
    </source>
</evidence>
<dbReference type="InterPro" id="IPR018076">
    <property type="entry name" value="T2SS_GspF_dom"/>
</dbReference>
<evidence type="ECO:0000313" key="12">
    <source>
        <dbReference type="EMBL" id="CBW73856.1"/>
    </source>
</evidence>
<dbReference type="HOGENOM" id="CLU_035032_0_1_4"/>
<evidence type="ECO:0000256" key="10">
    <source>
        <dbReference type="SAM" id="Phobius"/>
    </source>
</evidence>
<keyword evidence="5" id="KW-0997">Cell inner membrane</keyword>
<dbReference type="PANTHER" id="PTHR30012:SF7">
    <property type="entry name" value="PROTEIN TRANSPORT PROTEIN HOFC HOMOLOG"/>
    <property type="match status" value="1"/>
</dbReference>
<evidence type="ECO:0000256" key="9">
    <source>
        <dbReference type="RuleBase" id="RU003923"/>
    </source>
</evidence>
<name>E5ALI3_MYCRK</name>
<dbReference type="Pfam" id="PF00482">
    <property type="entry name" value="T2SSF"/>
    <property type="match status" value="2"/>
</dbReference>
<dbReference type="PROSITE" id="PS00874">
    <property type="entry name" value="T2SP_F"/>
    <property type="match status" value="1"/>
</dbReference>
<protein>
    <submittedName>
        <fullName evidence="12">Type IV pilus assembly protein tapC</fullName>
    </submittedName>
</protein>
<feature type="transmembrane region" description="Helical" evidence="10">
    <location>
        <begin position="180"/>
        <end position="202"/>
    </location>
</feature>
<accession>E5ALI3</accession>
<dbReference type="eggNOG" id="COG1459">
    <property type="taxonomic scope" value="Bacteria"/>
</dbReference>
<feature type="domain" description="Type II secretion system protein GspF" evidence="11">
    <location>
        <begin position="82"/>
        <end position="203"/>
    </location>
</feature>
<comment type="similarity">
    <text evidence="2 9">Belongs to the GSP F family.</text>
</comment>
<dbReference type="GO" id="GO:0005886">
    <property type="term" value="C:plasma membrane"/>
    <property type="evidence" value="ECO:0007669"/>
    <property type="project" value="UniProtKB-SubCell"/>
</dbReference>
<gene>
    <name evidence="12" type="ordered locus">RBRH_03239</name>
</gene>
<keyword evidence="4" id="KW-1003">Cell membrane</keyword>
<keyword evidence="7 10" id="KW-1133">Transmembrane helix</keyword>
<evidence type="ECO:0000256" key="5">
    <source>
        <dbReference type="ARBA" id="ARBA00022519"/>
    </source>
</evidence>
<dbReference type="Gene3D" id="1.20.81.30">
    <property type="entry name" value="Type II secretion system (T2SS), domain F"/>
    <property type="match status" value="2"/>
</dbReference>
<evidence type="ECO:0000256" key="3">
    <source>
        <dbReference type="ARBA" id="ARBA00022448"/>
    </source>
</evidence>
<keyword evidence="3 9" id="KW-0813">Transport</keyword>
<dbReference type="InterPro" id="IPR001992">
    <property type="entry name" value="T2SS_GspF/T4SS_PilC_CS"/>
</dbReference>
<organism evidence="12 13">
    <name type="scientific">Mycetohabitans rhizoxinica (strain DSM 19002 / CIP 109453 / HKI 454)</name>
    <name type="common">Paraburkholderia rhizoxinica</name>
    <dbReference type="NCBI Taxonomy" id="882378"/>
    <lineage>
        <taxon>Bacteria</taxon>
        <taxon>Pseudomonadati</taxon>
        <taxon>Pseudomonadota</taxon>
        <taxon>Betaproteobacteria</taxon>
        <taxon>Burkholderiales</taxon>
        <taxon>Burkholderiaceae</taxon>
        <taxon>Mycetohabitans</taxon>
    </lineage>
</organism>
<evidence type="ECO:0000256" key="4">
    <source>
        <dbReference type="ARBA" id="ARBA00022475"/>
    </source>
</evidence>
<feature type="domain" description="Type II secretion system protein GspF" evidence="11">
    <location>
        <begin position="286"/>
        <end position="406"/>
    </location>
</feature>
<dbReference type="KEGG" id="brh:RBRH_03239"/>
<reference evidence="12 13" key="1">
    <citation type="journal article" date="2011" name="J. Bacteriol.">
        <title>Complete genome sequence of Burkholderia rhizoxinica, an endosymbiont of Rhizopus microsporus.</title>
        <authorList>
            <person name="Lackner G."/>
            <person name="Moebius N."/>
            <person name="Partida-Martinez L."/>
            <person name="Hertweck C."/>
        </authorList>
    </citation>
    <scope>NUCLEOTIDE SEQUENCE [LARGE SCALE GENOMIC DNA]</scope>
    <source>
        <strain evidence="13">DSM 19002 / CIP 109453 / HKI 454</strain>
    </source>
</reference>
<keyword evidence="8 10" id="KW-0472">Membrane</keyword>
<dbReference type="PRINTS" id="PR00812">
    <property type="entry name" value="BCTERIALGSPF"/>
</dbReference>
<feature type="transmembrane region" description="Helical" evidence="10">
    <location>
        <begin position="386"/>
        <end position="408"/>
    </location>
</feature>
<evidence type="ECO:0000256" key="1">
    <source>
        <dbReference type="ARBA" id="ARBA00004429"/>
    </source>
</evidence>
<dbReference type="GO" id="GO:0015628">
    <property type="term" value="P:protein secretion by the type II secretion system"/>
    <property type="evidence" value="ECO:0007669"/>
    <property type="project" value="TreeGrafter"/>
</dbReference>
<evidence type="ECO:0000256" key="7">
    <source>
        <dbReference type="ARBA" id="ARBA00022989"/>
    </source>
</evidence>
<dbReference type="PANTHER" id="PTHR30012">
    <property type="entry name" value="GENERAL SECRETION PATHWAY PROTEIN"/>
    <property type="match status" value="1"/>
</dbReference>
<dbReference type="InterPro" id="IPR042094">
    <property type="entry name" value="T2SS_GspF_sf"/>
</dbReference>
<comment type="subcellular location">
    <subcellularLocation>
        <location evidence="1 9">Cell inner membrane</location>
        <topology evidence="1 9">Multi-pass membrane protein</topology>
    </subcellularLocation>
</comment>
<proteinExistence type="inferred from homology"/>
<evidence type="ECO:0000256" key="2">
    <source>
        <dbReference type="ARBA" id="ARBA00005745"/>
    </source>
</evidence>
<dbReference type="InterPro" id="IPR003004">
    <property type="entry name" value="GspF/PilC"/>
</dbReference>
<dbReference type="AlphaFoldDB" id="E5ALI3"/>
<evidence type="ECO:0000256" key="8">
    <source>
        <dbReference type="ARBA" id="ARBA00023136"/>
    </source>
</evidence>
<dbReference type="STRING" id="882378.RBRH_03239"/>